<dbReference type="Proteomes" id="UP000264589">
    <property type="component" value="Unassembled WGS sequence"/>
</dbReference>
<dbReference type="AlphaFoldDB" id="A0A371RGD4"/>
<dbReference type="RefSeq" id="WP_116391132.1">
    <property type="nucleotide sequence ID" value="NZ_QUQO01000001.1"/>
</dbReference>
<keyword evidence="3" id="KW-0012">Acyltransferase</keyword>
<dbReference type="EMBL" id="QUQO01000001">
    <property type="protein sequence ID" value="RFB04499.1"/>
    <property type="molecule type" value="Genomic_DNA"/>
</dbReference>
<dbReference type="Pfam" id="PF14602">
    <property type="entry name" value="Hexapep_2"/>
    <property type="match status" value="1"/>
</dbReference>
<sequence>MSLAVPVRAVSHILHRIAVTLRLVWYNLTCFVFFRPLPFSTTIYGRIRLLHRPCRLKIGRNCRIGDDTYFATSLTSTIEWGDDVTVNMGCVFVAIDSIRIGKNTAIAEYVSFRDQAHEMAEGRGVRGQGYKSGPIEVGENVWIGRGAYIGAGTQIGNDCVVGANSVVHGTFPPGVLIAGAPARVRKVLIPSPEADAALAEAREKSAS</sequence>
<evidence type="ECO:0000256" key="1">
    <source>
        <dbReference type="ARBA" id="ARBA00007274"/>
    </source>
</evidence>
<dbReference type="PANTHER" id="PTHR23416:SF23">
    <property type="entry name" value="ACETYLTRANSFERASE C18B11.09C-RELATED"/>
    <property type="match status" value="1"/>
</dbReference>
<dbReference type="InterPro" id="IPR051159">
    <property type="entry name" value="Hexapeptide_acetyltransf"/>
</dbReference>
<gene>
    <name evidence="3" type="ORF">DX908_03870</name>
</gene>
<dbReference type="InParanoid" id="A0A371RGD4"/>
<evidence type="ECO:0000313" key="3">
    <source>
        <dbReference type="EMBL" id="RFB04499.1"/>
    </source>
</evidence>
<dbReference type="SUPFAM" id="SSF51161">
    <property type="entry name" value="Trimeric LpxA-like enzymes"/>
    <property type="match status" value="1"/>
</dbReference>
<dbReference type="Gene3D" id="2.160.10.10">
    <property type="entry name" value="Hexapeptide repeat proteins"/>
    <property type="match status" value="1"/>
</dbReference>
<dbReference type="Pfam" id="PF00132">
    <property type="entry name" value="Hexapep"/>
    <property type="match status" value="1"/>
</dbReference>
<comment type="similarity">
    <text evidence="1">Belongs to the transferase hexapeptide repeat family.</text>
</comment>
<dbReference type="InterPro" id="IPR011004">
    <property type="entry name" value="Trimer_LpxA-like_sf"/>
</dbReference>
<protein>
    <submittedName>
        <fullName evidence="3">Acyltransferase</fullName>
    </submittedName>
</protein>
<dbReference type="GO" id="GO:0008374">
    <property type="term" value="F:O-acyltransferase activity"/>
    <property type="evidence" value="ECO:0007669"/>
    <property type="project" value="TreeGrafter"/>
</dbReference>
<proteinExistence type="inferred from homology"/>
<accession>A0A371RGD4</accession>
<dbReference type="GO" id="GO:0005829">
    <property type="term" value="C:cytosol"/>
    <property type="evidence" value="ECO:0007669"/>
    <property type="project" value="TreeGrafter"/>
</dbReference>
<evidence type="ECO:0000256" key="2">
    <source>
        <dbReference type="ARBA" id="ARBA00022679"/>
    </source>
</evidence>
<dbReference type="OrthoDB" id="9815592at2"/>
<keyword evidence="4" id="KW-1185">Reference proteome</keyword>
<dbReference type="InterPro" id="IPR001451">
    <property type="entry name" value="Hexapep"/>
</dbReference>
<keyword evidence="2 3" id="KW-0808">Transferase</keyword>
<dbReference type="FunCoup" id="A0A371RGD4">
    <property type="interactions" value="32"/>
</dbReference>
<dbReference type="PANTHER" id="PTHR23416">
    <property type="entry name" value="SIALIC ACID SYNTHASE-RELATED"/>
    <property type="match status" value="1"/>
</dbReference>
<name>A0A371RGD4_9PROT</name>
<comment type="caution">
    <text evidence="3">The sequence shown here is derived from an EMBL/GenBank/DDBJ whole genome shotgun (WGS) entry which is preliminary data.</text>
</comment>
<organism evidence="3 4">
    <name type="scientific">Parvularcula marina</name>
    <dbReference type="NCBI Taxonomy" id="2292771"/>
    <lineage>
        <taxon>Bacteria</taxon>
        <taxon>Pseudomonadati</taxon>
        <taxon>Pseudomonadota</taxon>
        <taxon>Alphaproteobacteria</taxon>
        <taxon>Parvularculales</taxon>
        <taxon>Parvularculaceae</taxon>
        <taxon>Parvularcula</taxon>
    </lineage>
</organism>
<evidence type="ECO:0000313" key="4">
    <source>
        <dbReference type="Proteomes" id="UP000264589"/>
    </source>
</evidence>
<dbReference type="CDD" id="cd04647">
    <property type="entry name" value="LbH_MAT_like"/>
    <property type="match status" value="1"/>
</dbReference>
<reference evidence="3 4" key="1">
    <citation type="submission" date="2018-08" db="EMBL/GenBank/DDBJ databases">
        <title>Parvularcula sp. SM1705, isolated from surface water of the South Sea China.</title>
        <authorList>
            <person name="Sun L."/>
        </authorList>
    </citation>
    <scope>NUCLEOTIDE SEQUENCE [LARGE SCALE GENOMIC DNA]</scope>
    <source>
        <strain evidence="3 4">SM1705</strain>
    </source>
</reference>